<feature type="chain" id="PRO_5004720382" evidence="1">
    <location>
        <begin position="18"/>
        <end position="110"/>
    </location>
</feature>
<organism evidence="2 3">
    <name type="scientific">Pseudoalteromonas luteoviolacea (strain 2ta16)</name>
    <dbReference type="NCBI Taxonomy" id="1353533"/>
    <lineage>
        <taxon>Bacteria</taxon>
        <taxon>Pseudomonadati</taxon>
        <taxon>Pseudomonadota</taxon>
        <taxon>Gammaproteobacteria</taxon>
        <taxon>Alteromonadales</taxon>
        <taxon>Pseudoalteromonadaceae</taxon>
        <taxon>Pseudoalteromonas</taxon>
    </lineage>
</organism>
<gene>
    <name evidence="2" type="ORF">PL2TA16_03203</name>
</gene>
<comment type="caution">
    <text evidence="2">The sequence shown here is derived from an EMBL/GenBank/DDBJ whole genome shotgun (WGS) entry which is preliminary data.</text>
</comment>
<dbReference type="AlphaFoldDB" id="V4HRB1"/>
<keyword evidence="1" id="KW-0732">Signal</keyword>
<dbReference type="PATRIC" id="fig|1353533.3.peg.2160"/>
<name>V4HRB1_PSEL2</name>
<evidence type="ECO:0000256" key="1">
    <source>
        <dbReference type="SAM" id="SignalP"/>
    </source>
</evidence>
<accession>V4HRB1</accession>
<reference evidence="2 3" key="1">
    <citation type="submission" date="2013-07" db="EMBL/GenBank/DDBJ databases">
        <title>Draft genome sequence of Pseudoalteromonas luteoviolacea 2ta16.</title>
        <authorList>
            <person name="Allen E.E."/>
            <person name="Azam F."/>
            <person name="Podell S."/>
        </authorList>
    </citation>
    <scope>NUCLEOTIDE SEQUENCE [LARGE SCALE GENOMIC DNA]</scope>
    <source>
        <strain evidence="2 3">2ta16</strain>
    </source>
</reference>
<evidence type="ECO:0000313" key="2">
    <source>
        <dbReference type="EMBL" id="ESP93350.1"/>
    </source>
</evidence>
<sequence>MRLLIVLLALYSGLSFATPSHTGKITSVLSGPVYGDKLFIKVEGSLIKKPSCHTNTNFDYVLDTSTAAGDKYMSLILTAYASGKSVTITGYDGCSIYTGVTNFRSINLKQ</sequence>
<feature type="signal peptide" evidence="1">
    <location>
        <begin position="1"/>
        <end position="17"/>
    </location>
</feature>
<dbReference type="RefSeq" id="WP_023399081.1">
    <property type="nucleotide sequence ID" value="NZ_AUSV01000036.1"/>
</dbReference>
<dbReference type="Proteomes" id="UP000017820">
    <property type="component" value="Unassembled WGS sequence"/>
</dbReference>
<evidence type="ECO:0000313" key="3">
    <source>
        <dbReference type="Proteomes" id="UP000017820"/>
    </source>
</evidence>
<dbReference type="GeneID" id="29922381"/>
<protein>
    <submittedName>
        <fullName evidence="2">Uncharacterized protein</fullName>
    </submittedName>
</protein>
<dbReference type="EMBL" id="AUSV01000036">
    <property type="protein sequence ID" value="ESP93350.1"/>
    <property type="molecule type" value="Genomic_DNA"/>
</dbReference>
<proteinExistence type="predicted"/>